<name>A0ABN2ZFB9_9ACTN</name>
<gene>
    <name evidence="2" type="ORF">GCM10009727_38890</name>
</gene>
<feature type="transmembrane region" description="Helical" evidence="1">
    <location>
        <begin position="6"/>
        <end position="30"/>
    </location>
</feature>
<proteinExistence type="predicted"/>
<evidence type="ECO:0000256" key="1">
    <source>
        <dbReference type="SAM" id="Phobius"/>
    </source>
</evidence>
<evidence type="ECO:0000313" key="3">
    <source>
        <dbReference type="Proteomes" id="UP001501020"/>
    </source>
</evidence>
<organism evidence="2 3">
    <name type="scientific">Actinomadura napierensis</name>
    <dbReference type="NCBI Taxonomy" id="267854"/>
    <lineage>
        <taxon>Bacteria</taxon>
        <taxon>Bacillati</taxon>
        <taxon>Actinomycetota</taxon>
        <taxon>Actinomycetes</taxon>
        <taxon>Streptosporangiales</taxon>
        <taxon>Thermomonosporaceae</taxon>
        <taxon>Actinomadura</taxon>
    </lineage>
</organism>
<protein>
    <submittedName>
        <fullName evidence="2">Uncharacterized protein</fullName>
    </submittedName>
</protein>
<keyword evidence="1" id="KW-0472">Membrane</keyword>
<keyword evidence="3" id="KW-1185">Reference proteome</keyword>
<sequence>MMAGAIITLAGWGTVALALGFVVACVLTLVPARRPRYRGRHRAMF</sequence>
<reference evidence="2 3" key="1">
    <citation type="journal article" date="2019" name="Int. J. Syst. Evol. Microbiol.">
        <title>The Global Catalogue of Microorganisms (GCM) 10K type strain sequencing project: providing services to taxonomists for standard genome sequencing and annotation.</title>
        <authorList>
            <consortium name="The Broad Institute Genomics Platform"/>
            <consortium name="The Broad Institute Genome Sequencing Center for Infectious Disease"/>
            <person name="Wu L."/>
            <person name="Ma J."/>
        </authorList>
    </citation>
    <scope>NUCLEOTIDE SEQUENCE [LARGE SCALE GENOMIC DNA]</scope>
    <source>
        <strain evidence="2 3">JCM 13850</strain>
    </source>
</reference>
<dbReference type="Proteomes" id="UP001501020">
    <property type="component" value="Unassembled WGS sequence"/>
</dbReference>
<keyword evidence="1" id="KW-1133">Transmembrane helix</keyword>
<evidence type="ECO:0000313" key="2">
    <source>
        <dbReference type="EMBL" id="GAA2141369.1"/>
    </source>
</evidence>
<accession>A0ABN2ZFB9</accession>
<comment type="caution">
    <text evidence="2">The sequence shown here is derived from an EMBL/GenBank/DDBJ whole genome shotgun (WGS) entry which is preliminary data.</text>
</comment>
<dbReference type="EMBL" id="BAAAMR010000032">
    <property type="protein sequence ID" value="GAA2141369.1"/>
    <property type="molecule type" value="Genomic_DNA"/>
</dbReference>
<keyword evidence="1" id="KW-0812">Transmembrane</keyword>